<dbReference type="AlphaFoldDB" id="A0A7C0Y6P2"/>
<comment type="caution">
    <text evidence="2">The sequence shown here is derived from an EMBL/GenBank/DDBJ whole genome shotgun (WGS) entry which is preliminary data.</text>
</comment>
<dbReference type="EMBL" id="DRBS01000142">
    <property type="protein sequence ID" value="HDD43950.1"/>
    <property type="molecule type" value="Genomic_DNA"/>
</dbReference>
<keyword evidence="1" id="KW-0812">Transmembrane</keyword>
<organism evidence="2">
    <name type="scientific">Desulfofervidus auxilii</name>
    <dbReference type="NCBI Taxonomy" id="1621989"/>
    <lineage>
        <taxon>Bacteria</taxon>
        <taxon>Pseudomonadati</taxon>
        <taxon>Thermodesulfobacteriota</taxon>
        <taxon>Candidatus Desulfofervidia</taxon>
        <taxon>Candidatus Desulfofervidales</taxon>
        <taxon>Candidatus Desulfofervidaceae</taxon>
        <taxon>Candidatus Desulfofervidus</taxon>
    </lineage>
</organism>
<name>A0A7C0Y6P2_DESA2</name>
<keyword evidence="1" id="KW-0472">Membrane</keyword>
<dbReference type="Proteomes" id="UP000886289">
    <property type="component" value="Unassembled WGS sequence"/>
</dbReference>
<gene>
    <name evidence="2" type="ORF">ENG63_03700</name>
</gene>
<evidence type="ECO:0000313" key="2">
    <source>
        <dbReference type="EMBL" id="HDD43950.1"/>
    </source>
</evidence>
<protein>
    <submittedName>
        <fullName evidence="2">Uncharacterized protein</fullName>
    </submittedName>
</protein>
<keyword evidence="1" id="KW-1133">Transmembrane helix</keyword>
<feature type="transmembrane region" description="Helical" evidence="1">
    <location>
        <begin position="214"/>
        <end position="232"/>
    </location>
</feature>
<sequence>MYKKKMLFVIILYTLFLILFGQYLWSQPREKYIFENYVFIVFDKENNIKAIYRSDNFLEGIKSTYSEIKESKYSIFMYAFNSSKEDVWIYNFRLNMAFRSTLDPLSNIPKRPLDIFSDQINFKKTFKIIVYLPFYGEIRDWDVNYVSEHRIQLCLPSIPCFIVIYGKDFYIHFFINAFQKDINISTKKNVSTNIFVSEYEGKKLPSFSVNLEKIMYIISFSLIISIFIYYLVKKRLVKKKL</sequence>
<reference evidence="2" key="1">
    <citation type="journal article" date="2020" name="mSystems">
        <title>Genome- and Community-Level Interaction Insights into Carbon Utilization and Element Cycling Functions of Hydrothermarchaeota in Hydrothermal Sediment.</title>
        <authorList>
            <person name="Zhou Z."/>
            <person name="Liu Y."/>
            <person name="Xu W."/>
            <person name="Pan J."/>
            <person name="Luo Z.H."/>
            <person name="Li M."/>
        </authorList>
    </citation>
    <scope>NUCLEOTIDE SEQUENCE [LARGE SCALE GENOMIC DNA]</scope>
    <source>
        <strain evidence="2">HyVt-233</strain>
    </source>
</reference>
<proteinExistence type="predicted"/>
<accession>A0A7C0Y6P2</accession>
<evidence type="ECO:0000256" key="1">
    <source>
        <dbReference type="SAM" id="Phobius"/>
    </source>
</evidence>